<accession>A0A6I4I9L4</accession>
<feature type="transmembrane region" description="Helical" evidence="8">
    <location>
        <begin position="231"/>
        <end position="253"/>
    </location>
</feature>
<evidence type="ECO:0000313" key="11">
    <source>
        <dbReference type="Proteomes" id="UP000434850"/>
    </source>
</evidence>
<evidence type="ECO:0000256" key="7">
    <source>
        <dbReference type="ARBA" id="ARBA00023136"/>
    </source>
</evidence>
<dbReference type="InterPro" id="IPR050256">
    <property type="entry name" value="Glycosyltransferase_2"/>
</dbReference>
<dbReference type="SUPFAM" id="SSF53448">
    <property type="entry name" value="Nucleotide-diphospho-sugar transferases"/>
    <property type="match status" value="1"/>
</dbReference>
<keyword evidence="11" id="KW-1185">Reference proteome</keyword>
<dbReference type="OrthoDB" id="9807778at2"/>
<dbReference type="CDD" id="cd04187">
    <property type="entry name" value="DPM1_like_bac"/>
    <property type="match status" value="1"/>
</dbReference>
<dbReference type="PANTHER" id="PTHR48090:SF3">
    <property type="entry name" value="UNDECAPRENYL-PHOSPHATE 4-DEOXY-4-FORMAMIDO-L-ARABINOSE TRANSFERASE"/>
    <property type="match status" value="1"/>
</dbReference>
<evidence type="ECO:0000256" key="6">
    <source>
        <dbReference type="ARBA" id="ARBA00022989"/>
    </source>
</evidence>
<dbReference type="RefSeq" id="WP_157542202.1">
    <property type="nucleotide sequence ID" value="NZ_WQLA01000004.1"/>
</dbReference>
<dbReference type="Pfam" id="PF00535">
    <property type="entry name" value="Glycos_transf_2"/>
    <property type="match status" value="1"/>
</dbReference>
<keyword evidence="4 8" id="KW-0812">Transmembrane</keyword>
<evidence type="ECO:0000256" key="1">
    <source>
        <dbReference type="ARBA" id="ARBA00022475"/>
    </source>
</evidence>
<name>A0A6I4I9L4_9SPHI</name>
<keyword evidence="1" id="KW-1003">Cell membrane</keyword>
<keyword evidence="6 8" id="KW-1133">Transmembrane helix</keyword>
<evidence type="ECO:0000313" key="10">
    <source>
        <dbReference type="EMBL" id="MVN91885.1"/>
    </source>
</evidence>
<keyword evidence="2" id="KW-0328">Glycosyltransferase</keyword>
<feature type="domain" description="Glycosyltransferase 2-like" evidence="9">
    <location>
        <begin position="5"/>
        <end position="165"/>
    </location>
</feature>
<evidence type="ECO:0000259" key="9">
    <source>
        <dbReference type="Pfam" id="PF00535"/>
    </source>
</evidence>
<proteinExistence type="predicted"/>
<dbReference type="EMBL" id="WQLA01000004">
    <property type="protein sequence ID" value="MVN91885.1"/>
    <property type="molecule type" value="Genomic_DNA"/>
</dbReference>
<dbReference type="PANTHER" id="PTHR48090">
    <property type="entry name" value="UNDECAPRENYL-PHOSPHATE 4-DEOXY-4-FORMAMIDO-L-ARABINOSE TRANSFERASE-RELATED"/>
    <property type="match status" value="1"/>
</dbReference>
<dbReference type="AlphaFoldDB" id="A0A6I4I9L4"/>
<sequence>MPELSVVITVMNEEENIKPLIAEIRKALPAIDYEVIFVDDGSEDRTREEIVANADERIKLVDLRKNYGQSTAMTAGIDHTTGEYVALLDGDLQNDPNDIPSMLQKLKDEDWDVVAGNRANRKDGMVLRKIPSKIANAMIRRMTGVYIKDYGCTLKVFRREIAEDLGLYGELHRFIPVLAKLQGARITQVDVRHHARIHGQSKYGINRTFKVIADLILMVFFRKYIQKPMHLFGSIGFMAFFLGALINLYLLILKVLGHDIWGKPLLILGLILLLGGVQLITLGILAEVNVRTYFESQNKKTYQVRRIFNGREFIKPETKGGLV</sequence>
<organism evidence="10 11">
    <name type="scientific">Mucilaginibacter aquatilis</name>
    <dbReference type="NCBI Taxonomy" id="1517760"/>
    <lineage>
        <taxon>Bacteria</taxon>
        <taxon>Pseudomonadati</taxon>
        <taxon>Bacteroidota</taxon>
        <taxon>Sphingobacteriia</taxon>
        <taxon>Sphingobacteriales</taxon>
        <taxon>Sphingobacteriaceae</taxon>
        <taxon>Mucilaginibacter</taxon>
    </lineage>
</organism>
<evidence type="ECO:0000256" key="2">
    <source>
        <dbReference type="ARBA" id="ARBA00022676"/>
    </source>
</evidence>
<dbReference type="GO" id="GO:0009103">
    <property type="term" value="P:lipopolysaccharide biosynthetic process"/>
    <property type="evidence" value="ECO:0007669"/>
    <property type="project" value="UniProtKB-KW"/>
</dbReference>
<dbReference type="Gene3D" id="3.90.550.10">
    <property type="entry name" value="Spore Coat Polysaccharide Biosynthesis Protein SpsA, Chain A"/>
    <property type="match status" value="1"/>
</dbReference>
<comment type="caution">
    <text evidence="10">The sequence shown here is derived from an EMBL/GenBank/DDBJ whole genome shotgun (WGS) entry which is preliminary data.</text>
</comment>
<evidence type="ECO:0000256" key="5">
    <source>
        <dbReference type="ARBA" id="ARBA00022985"/>
    </source>
</evidence>
<feature type="transmembrane region" description="Helical" evidence="8">
    <location>
        <begin position="265"/>
        <end position="286"/>
    </location>
</feature>
<keyword evidence="3 10" id="KW-0808">Transferase</keyword>
<dbReference type="InterPro" id="IPR001173">
    <property type="entry name" value="Glyco_trans_2-like"/>
</dbReference>
<dbReference type="InterPro" id="IPR029044">
    <property type="entry name" value="Nucleotide-diphossugar_trans"/>
</dbReference>
<keyword evidence="5" id="KW-0448">Lipopolysaccharide biosynthesis</keyword>
<dbReference type="Proteomes" id="UP000434850">
    <property type="component" value="Unassembled WGS sequence"/>
</dbReference>
<evidence type="ECO:0000256" key="3">
    <source>
        <dbReference type="ARBA" id="ARBA00022679"/>
    </source>
</evidence>
<evidence type="ECO:0000256" key="8">
    <source>
        <dbReference type="SAM" id="Phobius"/>
    </source>
</evidence>
<reference evidence="10 11" key="1">
    <citation type="submission" date="2019-12" db="EMBL/GenBank/DDBJ databases">
        <title>Mucilaginibacter sp. HME9299 genome sequencing and assembly.</title>
        <authorList>
            <person name="Kang H."/>
            <person name="Kim H."/>
            <person name="Joh K."/>
        </authorList>
    </citation>
    <scope>NUCLEOTIDE SEQUENCE [LARGE SCALE GENOMIC DNA]</scope>
    <source>
        <strain evidence="10 11">HME9299</strain>
    </source>
</reference>
<evidence type="ECO:0000256" key="4">
    <source>
        <dbReference type="ARBA" id="ARBA00022692"/>
    </source>
</evidence>
<keyword evidence="7 8" id="KW-0472">Membrane</keyword>
<protein>
    <submittedName>
        <fullName evidence="10">Glycosyltransferase</fullName>
    </submittedName>
</protein>
<dbReference type="GO" id="GO:0005886">
    <property type="term" value="C:plasma membrane"/>
    <property type="evidence" value="ECO:0007669"/>
    <property type="project" value="TreeGrafter"/>
</dbReference>
<dbReference type="GO" id="GO:0016757">
    <property type="term" value="F:glycosyltransferase activity"/>
    <property type="evidence" value="ECO:0007669"/>
    <property type="project" value="UniProtKB-KW"/>
</dbReference>
<gene>
    <name evidence="10" type="ORF">GO816_12175</name>
</gene>